<dbReference type="EnsemblMetazoa" id="MESCA009736-RA">
    <property type="protein sequence ID" value="MESCA009736-PA"/>
    <property type="gene ID" value="MESCA009736"/>
</dbReference>
<evidence type="ECO:0000256" key="1">
    <source>
        <dbReference type="SAM" id="MobiDB-lite"/>
    </source>
</evidence>
<dbReference type="STRING" id="36166.T1H0Q1"/>
<dbReference type="Proteomes" id="UP000015102">
    <property type="component" value="Unassembled WGS sequence"/>
</dbReference>
<feature type="region of interest" description="Disordered" evidence="1">
    <location>
        <begin position="1"/>
        <end position="80"/>
    </location>
</feature>
<name>T1H0Q1_MEGSC</name>
<dbReference type="AlphaFoldDB" id="T1H0Q1"/>
<sequence length="80" mass="8864">MNSKFTKSGRNMPEWVSNTNGRIGPKPPPPPSGSPSDPKPSLPPKRNDKEPDYEVIEFGQYSNVQKPKTPGTFLDLLQNV</sequence>
<dbReference type="EMBL" id="CAQQ02190093">
    <property type="status" value="NOT_ANNOTATED_CDS"/>
    <property type="molecule type" value="Genomic_DNA"/>
</dbReference>
<reference evidence="2" key="2">
    <citation type="submission" date="2015-06" db="UniProtKB">
        <authorList>
            <consortium name="EnsemblMetazoa"/>
        </authorList>
    </citation>
    <scope>IDENTIFICATION</scope>
</reference>
<accession>T1H0Q1</accession>
<reference evidence="3" key="1">
    <citation type="submission" date="2013-02" db="EMBL/GenBank/DDBJ databases">
        <authorList>
            <person name="Hughes D."/>
        </authorList>
    </citation>
    <scope>NUCLEOTIDE SEQUENCE</scope>
    <source>
        <strain>Durham</strain>
        <strain evidence="3">NC isolate 2 -- Noor lab</strain>
    </source>
</reference>
<dbReference type="HOGENOM" id="CLU_2592522_0_0_1"/>
<feature type="compositionally biased region" description="Pro residues" evidence="1">
    <location>
        <begin position="25"/>
        <end position="43"/>
    </location>
</feature>
<protein>
    <submittedName>
        <fullName evidence="2">Uncharacterized protein</fullName>
    </submittedName>
</protein>
<evidence type="ECO:0000313" key="3">
    <source>
        <dbReference type="Proteomes" id="UP000015102"/>
    </source>
</evidence>
<keyword evidence="3" id="KW-1185">Reference proteome</keyword>
<proteinExistence type="predicted"/>
<organism evidence="2 3">
    <name type="scientific">Megaselia scalaris</name>
    <name type="common">Humpbacked fly</name>
    <name type="synonym">Phora scalaris</name>
    <dbReference type="NCBI Taxonomy" id="36166"/>
    <lineage>
        <taxon>Eukaryota</taxon>
        <taxon>Metazoa</taxon>
        <taxon>Ecdysozoa</taxon>
        <taxon>Arthropoda</taxon>
        <taxon>Hexapoda</taxon>
        <taxon>Insecta</taxon>
        <taxon>Pterygota</taxon>
        <taxon>Neoptera</taxon>
        <taxon>Endopterygota</taxon>
        <taxon>Diptera</taxon>
        <taxon>Brachycera</taxon>
        <taxon>Muscomorpha</taxon>
        <taxon>Platypezoidea</taxon>
        <taxon>Phoridae</taxon>
        <taxon>Megaseliini</taxon>
        <taxon>Megaselia</taxon>
    </lineage>
</organism>
<evidence type="ECO:0000313" key="2">
    <source>
        <dbReference type="EnsemblMetazoa" id="MESCA009736-PA"/>
    </source>
</evidence>